<name>V9TTH7_9PROT</name>
<comment type="catalytic activity">
    <reaction evidence="1">
        <text>7,8-dihydroneopterin = 6-hydroxymethyl-7,8-dihydropterin + glycolaldehyde</text>
        <dbReference type="Rhea" id="RHEA:10540"/>
        <dbReference type="ChEBI" id="CHEBI:17001"/>
        <dbReference type="ChEBI" id="CHEBI:17071"/>
        <dbReference type="ChEBI" id="CHEBI:44841"/>
        <dbReference type="EC" id="4.1.2.25"/>
    </reaction>
</comment>
<dbReference type="InterPro" id="IPR006156">
    <property type="entry name" value="Dihydroneopterin_aldolase"/>
</dbReference>
<dbReference type="HOGENOM" id="CLU_112632_0_1_5"/>
<dbReference type="AlphaFoldDB" id="V9TTH7"/>
<comment type="similarity">
    <text evidence="3">Belongs to the DHNA family.</text>
</comment>
<dbReference type="PANTHER" id="PTHR42844:SF1">
    <property type="entry name" value="DIHYDRONEOPTERIN ALDOLASE 1-RELATED"/>
    <property type="match status" value="1"/>
</dbReference>
<dbReference type="EMBL" id="CP006745">
    <property type="protein sequence ID" value="AHC73906.1"/>
    <property type="molecule type" value="Genomic_DNA"/>
</dbReference>
<gene>
    <name evidence="9" type="ORF">P856_699</name>
</gene>
<dbReference type="InterPro" id="IPR043133">
    <property type="entry name" value="GTP-CH-I_C/QueF"/>
</dbReference>
<dbReference type="STRING" id="1401328.P856_699"/>
<evidence type="ECO:0000256" key="6">
    <source>
        <dbReference type="ARBA" id="ARBA00023239"/>
    </source>
</evidence>
<dbReference type="GO" id="GO:0046656">
    <property type="term" value="P:folic acid biosynthetic process"/>
    <property type="evidence" value="ECO:0007669"/>
    <property type="project" value="UniProtKB-KW"/>
</dbReference>
<dbReference type="SMART" id="SM00905">
    <property type="entry name" value="FolB"/>
    <property type="match status" value="1"/>
</dbReference>
<evidence type="ECO:0000313" key="9">
    <source>
        <dbReference type="EMBL" id="AHC73906.1"/>
    </source>
</evidence>
<dbReference type="EC" id="4.1.2.25" evidence="4"/>
<evidence type="ECO:0000259" key="8">
    <source>
        <dbReference type="SMART" id="SM00905"/>
    </source>
</evidence>
<keyword evidence="5" id="KW-0289">Folate biosynthesis</keyword>
<keyword evidence="10" id="KW-1185">Reference proteome</keyword>
<dbReference type="SUPFAM" id="SSF55620">
    <property type="entry name" value="Tetrahydrobiopterin biosynthesis enzymes-like"/>
    <property type="match status" value="1"/>
</dbReference>
<dbReference type="Gene3D" id="3.30.1130.10">
    <property type="match status" value="1"/>
</dbReference>
<protein>
    <recommendedName>
        <fullName evidence="4">dihydroneopterin aldolase</fullName>
        <ecNumber evidence="4">4.1.2.25</ecNumber>
    </recommendedName>
    <alternativeName>
        <fullName evidence="7">7,8-dihydroneopterin aldolase</fullName>
    </alternativeName>
</protein>
<dbReference type="Pfam" id="PF02152">
    <property type="entry name" value="FolB"/>
    <property type="match status" value="1"/>
</dbReference>
<evidence type="ECO:0000256" key="2">
    <source>
        <dbReference type="ARBA" id="ARBA00005013"/>
    </source>
</evidence>
<dbReference type="NCBIfam" id="TIGR00526">
    <property type="entry name" value="folB_dom"/>
    <property type="match status" value="1"/>
</dbReference>
<evidence type="ECO:0000256" key="1">
    <source>
        <dbReference type="ARBA" id="ARBA00001353"/>
    </source>
</evidence>
<feature type="domain" description="Dihydroneopterin aldolase/epimerase" evidence="8">
    <location>
        <begin position="23"/>
        <end position="133"/>
    </location>
</feature>
<organism evidence="9 10">
    <name type="scientific">Candidatus Endolissoclinum faulkneri L5</name>
    <dbReference type="NCBI Taxonomy" id="1401328"/>
    <lineage>
        <taxon>Bacteria</taxon>
        <taxon>Pseudomonadati</taxon>
        <taxon>Pseudomonadota</taxon>
        <taxon>Alphaproteobacteria</taxon>
        <taxon>Rhodospirillales</taxon>
        <taxon>Rhodospirillaceae</taxon>
        <taxon>Candidatus Endolissoclinum</taxon>
    </lineage>
</organism>
<sequence>MTFITEKSLTKEQNKIIEPLYTVQISGLVVNFQIGIHTYEQGVRQRVRLDIAVDVSKPKGGFNDDYTKVYCYEKIVKSVRSLADHGHIRLVETLANQVAKICLTDIRAKRAKVTASKLDVSQDIESVGVEVVHFRSF</sequence>
<dbReference type="InterPro" id="IPR006157">
    <property type="entry name" value="FolB_dom"/>
</dbReference>
<dbReference type="eggNOG" id="COG1539">
    <property type="taxonomic scope" value="Bacteria"/>
</dbReference>
<dbReference type="Proteomes" id="UP000018700">
    <property type="component" value="Chromosome"/>
</dbReference>
<keyword evidence="6" id="KW-0456">Lyase</keyword>
<dbReference type="PANTHER" id="PTHR42844">
    <property type="entry name" value="DIHYDRONEOPTERIN ALDOLASE 1-RELATED"/>
    <property type="match status" value="1"/>
</dbReference>
<comment type="pathway">
    <text evidence="2">Cofactor biosynthesis; tetrahydrofolate biosynthesis; 2-amino-4-hydroxy-6-hydroxymethyl-7,8-dihydropteridine diphosphate from 7,8-dihydroneopterin triphosphate: step 3/4.</text>
</comment>
<accession>V9TTH7</accession>
<dbReference type="KEGG" id="efk:P856_699"/>
<evidence type="ECO:0000256" key="4">
    <source>
        <dbReference type="ARBA" id="ARBA00013043"/>
    </source>
</evidence>
<dbReference type="GO" id="GO:0005737">
    <property type="term" value="C:cytoplasm"/>
    <property type="evidence" value="ECO:0007669"/>
    <property type="project" value="TreeGrafter"/>
</dbReference>
<evidence type="ECO:0000256" key="5">
    <source>
        <dbReference type="ARBA" id="ARBA00022909"/>
    </source>
</evidence>
<dbReference type="GO" id="GO:0004150">
    <property type="term" value="F:dihydroneopterin aldolase activity"/>
    <property type="evidence" value="ECO:0007669"/>
    <property type="project" value="UniProtKB-EC"/>
</dbReference>
<reference evidence="9 10" key="1">
    <citation type="journal article" date="2013" name="PLoS ONE">
        <title>Bacterial endosymbiosis in a chordate host: long-term co-evolution and conservation of secondary metabolism.</title>
        <authorList>
            <person name="Kwan J.C."/>
            <person name="Schmidt E.W."/>
        </authorList>
    </citation>
    <scope>NUCLEOTIDE SEQUENCE [LARGE SCALE GENOMIC DNA]</scope>
    <source>
        <strain evidence="10">faulkneri L5</strain>
    </source>
</reference>
<evidence type="ECO:0000313" key="10">
    <source>
        <dbReference type="Proteomes" id="UP000018700"/>
    </source>
</evidence>
<evidence type="ECO:0000256" key="3">
    <source>
        <dbReference type="ARBA" id="ARBA00005708"/>
    </source>
</evidence>
<evidence type="ECO:0000256" key="7">
    <source>
        <dbReference type="ARBA" id="ARBA00032903"/>
    </source>
</evidence>
<proteinExistence type="inferred from homology"/>